<organism evidence="5 6">
    <name type="scientific">Solidesulfovibrio fructosivorans JJ]</name>
    <dbReference type="NCBI Taxonomy" id="596151"/>
    <lineage>
        <taxon>Bacteria</taxon>
        <taxon>Pseudomonadati</taxon>
        <taxon>Thermodesulfobacteriota</taxon>
        <taxon>Desulfovibrionia</taxon>
        <taxon>Desulfovibrionales</taxon>
        <taxon>Desulfovibrionaceae</taxon>
        <taxon>Solidesulfovibrio</taxon>
    </lineage>
</organism>
<dbReference type="InterPro" id="IPR036291">
    <property type="entry name" value="NAD(P)-bd_dom_sf"/>
</dbReference>
<dbReference type="InterPro" id="IPR006037">
    <property type="entry name" value="RCK_C"/>
</dbReference>
<dbReference type="PANTHER" id="PTHR43833">
    <property type="entry name" value="POTASSIUM CHANNEL PROTEIN 2-RELATED-RELATED"/>
    <property type="match status" value="1"/>
</dbReference>
<dbReference type="PANTHER" id="PTHR43833:SF9">
    <property type="entry name" value="POTASSIUM CHANNEL PROTEIN YUGO-RELATED"/>
    <property type="match status" value="1"/>
</dbReference>
<dbReference type="InterPro" id="IPR013099">
    <property type="entry name" value="K_chnl_dom"/>
</dbReference>
<dbReference type="SUPFAM" id="SSF116726">
    <property type="entry name" value="TrkA C-terminal domain-like"/>
    <property type="match status" value="1"/>
</dbReference>
<sequence>MSDGRNFMRMHGRAVRLHHRLGAWGPLLGGFLALALVFCLGVTGYMYVEGWSFFDSLYQVVITLSTVGFQEVYPLSHDGRVVTMLLIVSGVGAFAYLVGSFTQVLVEGRLQQYLGRRRMQKIIDGLSEHVIICGYGRIGSIVAREILAENMPAVVVENSEEVIRLLDEQGIPHVFGDATADETLLAAGLARARTLVAALTQEAANVYVTLTARQLNPAIRIVARADALGHTQRLERAGADQVLVPHLYGGVRMAQSVLRPTVTSFLELAGGGSEVDLQMEELQVTETSDFVNKNLIEARIRPRFNLIIIAIKKVSGEMIFNPLPQAILEAGDTMILVGRTEGLDGLREVL</sequence>
<name>E1JW01_SOLFR</name>
<feature type="domain" description="RCK N-terminal" evidence="3">
    <location>
        <begin position="127"/>
        <end position="244"/>
    </location>
</feature>
<dbReference type="EMBL" id="AECZ01000010">
    <property type="protein sequence ID" value="EFL51361.1"/>
    <property type="molecule type" value="Genomic_DNA"/>
</dbReference>
<reference evidence="5 6" key="1">
    <citation type="submission" date="2010-08" db="EMBL/GenBank/DDBJ databases">
        <title>The draft genome of Desulfovibrio fructosovorans JJ.</title>
        <authorList>
            <consortium name="US DOE Joint Genome Institute (JGI-PGF)"/>
            <person name="Lucas S."/>
            <person name="Copeland A."/>
            <person name="Lapidus A."/>
            <person name="Cheng J.-F."/>
            <person name="Bruce D."/>
            <person name="Goodwin L."/>
            <person name="Pitluck S."/>
            <person name="Land M.L."/>
            <person name="Hauser L."/>
            <person name="Chang Y.-J."/>
            <person name="Jeffries C."/>
            <person name="Wall J.D."/>
            <person name="Stahl D.A."/>
            <person name="Arkin A.P."/>
            <person name="Dehal P."/>
            <person name="Stolyar S.M."/>
            <person name="Hazen T.C."/>
            <person name="Woyke T.J."/>
        </authorList>
    </citation>
    <scope>NUCLEOTIDE SEQUENCE [LARGE SCALE GENOMIC DNA]</scope>
    <source>
        <strain evidence="5 6">JJ</strain>
    </source>
</reference>
<dbReference type="Proteomes" id="UP000006250">
    <property type="component" value="Unassembled WGS sequence"/>
</dbReference>
<dbReference type="Pfam" id="PF02080">
    <property type="entry name" value="TrkA_C"/>
    <property type="match status" value="1"/>
</dbReference>
<evidence type="ECO:0000313" key="5">
    <source>
        <dbReference type="EMBL" id="EFL51361.1"/>
    </source>
</evidence>
<dbReference type="Pfam" id="PF07885">
    <property type="entry name" value="Ion_trans_2"/>
    <property type="match status" value="1"/>
</dbReference>
<dbReference type="RefSeq" id="WP_005993129.1">
    <property type="nucleotide sequence ID" value="NZ_AECZ01000010.1"/>
</dbReference>
<feature type="transmembrane region" description="Helical" evidence="2">
    <location>
        <begin position="21"/>
        <end position="48"/>
    </location>
</feature>
<comment type="caution">
    <text evidence="5">The sequence shown here is derived from an EMBL/GenBank/DDBJ whole genome shotgun (WGS) entry which is preliminary data.</text>
</comment>
<keyword evidence="2" id="KW-1133">Transmembrane helix</keyword>
<dbReference type="STRING" id="596151.DesfrDRAFT_1800"/>
<dbReference type="InterPro" id="IPR036721">
    <property type="entry name" value="RCK_C_sf"/>
</dbReference>
<dbReference type="Gene3D" id="3.30.70.1450">
    <property type="entry name" value="Regulator of K+ conductance, C-terminal domain"/>
    <property type="match status" value="1"/>
</dbReference>
<evidence type="ECO:0000256" key="2">
    <source>
        <dbReference type="SAM" id="Phobius"/>
    </source>
</evidence>
<gene>
    <name evidence="5" type="ORF">DesfrDRAFT_1800</name>
</gene>
<evidence type="ECO:0000256" key="1">
    <source>
        <dbReference type="ARBA" id="ARBA00004651"/>
    </source>
</evidence>
<dbReference type="PROSITE" id="PS51201">
    <property type="entry name" value="RCK_N"/>
    <property type="match status" value="1"/>
</dbReference>
<dbReference type="PROSITE" id="PS51202">
    <property type="entry name" value="RCK_C"/>
    <property type="match status" value="1"/>
</dbReference>
<keyword evidence="6" id="KW-1185">Reference proteome</keyword>
<dbReference type="InterPro" id="IPR050721">
    <property type="entry name" value="Trk_Ktr_HKT_K-transport"/>
</dbReference>
<dbReference type="Gene3D" id="3.40.50.720">
    <property type="entry name" value="NAD(P)-binding Rossmann-like Domain"/>
    <property type="match status" value="1"/>
</dbReference>
<feature type="domain" description="RCK C-terminal" evidence="4">
    <location>
        <begin position="263"/>
        <end position="350"/>
    </location>
</feature>
<dbReference type="Gene3D" id="1.10.287.70">
    <property type="match status" value="1"/>
</dbReference>
<keyword evidence="2" id="KW-0812">Transmembrane</keyword>
<feature type="transmembrane region" description="Helical" evidence="2">
    <location>
        <begin position="81"/>
        <end position="106"/>
    </location>
</feature>
<evidence type="ECO:0000259" key="3">
    <source>
        <dbReference type="PROSITE" id="PS51201"/>
    </source>
</evidence>
<keyword evidence="2" id="KW-0472">Membrane</keyword>
<evidence type="ECO:0000313" key="6">
    <source>
        <dbReference type="Proteomes" id="UP000006250"/>
    </source>
</evidence>
<dbReference type="SUPFAM" id="SSF81324">
    <property type="entry name" value="Voltage-gated potassium channels"/>
    <property type="match status" value="1"/>
</dbReference>
<comment type="subcellular location">
    <subcellularLocation>
        <location evidence="1">Cell membrane</location>
        <topology evidence="1">Multi-pass membrane protein</topology>
    </subcellularLocation>
</comment>
<dbReference type="SUPFAM" id="SSF51735">
    <property type="entry name" value="NAD(P)-binding Rossmann-fold domains"/>
    <property type="match status" value="1"/>
</dbReference>
<accession>E1JW01</accession>
<dbReference type="AlphaFoldDB" id="E1JW01"/>
<dbReference type="eggNOG" id="COG1226">
    <property type="taxonomic scope" value="Bacteria"/>
</dbReference>
<dbReference type="GO" id="GO:0005886">
    <property type="term" value="C:plasma membrane"/>
    <property type="evidence" value="ECO:0007669"/>
    <property type="project" value="UniProtKB-SubCell"/>
</dbReference>
<dbReference type="InterPro" id="IPR003148">
    <property type="entry name" value="RCK_N"/>
</dbReference>
<proteinExistence type="predicted"/>
<evidence type="ECO:0000259" key="4">
    <source>
        <dbReference type="PROSITE" id="PS51202"/>
    </source>
</evidence>
<dbReference type="Pfam" id="PF02254">
    <property type="entry name" value="TrkA_N"/>
    <property type="match status" value="1"/>
</dbReference>
<dbReference type="GO" id="GO:0006813">
    <property type="term" value="P:potassium ion transport"/>
    <property type="evidence" value="ECO:0007669"/>
    <property type="project" value="InterPro"/>
</dbReference>
<dbReference type="GO" id="GO:0008324">
    <property type="term" value="F:monoatomic cation transmembrane transporter activity"/>
    <property type="evidence" value="ECO:0007669"/>
    <property type="project" value="InterPro"/>
</dbReference>
<protein>
    <submittedName>
        <fullName evidence="5">TrkA-N domain protein</fullName>
    </submittedName>
</protein>